<name>A0ABS8WIF3_9GAMM</name>
<dbReference type="SUPFAM" id="SSF53098">
    <property type="entry name" value="Ribonuclease H-like"/>
    <property type="match status" value="1"/>
</dbReference>
<reference evidence="3 4" key="1">
    <citation type="journal article" date="2022" name="Environ. Microbiol. Rep.">
        <title>Eco-phylogenetic analyses reveal divergent evolution of vitamin B12 metabolism in the marine bacterial family 'Psychromonadaceae'.</title>
        <authorList>
            <person name="Jin X."/>
            <person name="Yang Y."/>
            <person name="Cao H."/>
            <person name="Gao B."/>
            <person name="Zhao Z."/>
        </authorList>
    </citation>
    <scope>NUCLEOTIDE SEQUENCE [LARGE SCALE GENOMIC DNA]</scope>
    <source>
        <strain evidence="3 4">MKS20</strain>
    </source>
</reference>
<dbReference type="PANTHER" id="PTHR35404">
    <property type="entry name" value="TRANSPOSASE OF TN10"/>
    <property type="match status" value="1"/>
</dbReference>
<accession>A0ABS8WIF3</accession>
<dbReference type="Proteomes" id="UP001201273">
    <property type="component" value="Unassembled WGS sequence"/>
</dbReference>
<feature type="transmembrane region" description="Helical" evidence="1">
    <location>
        <begin position="319"/>
        <end position="338"/>
    </location>
</feature>
<dbReference type="InterPro" id="IPR047658">
    <property type="entry name" value="IS4-like_transpos"/>
</dbReference>
<gene>
    <name evidence="3" type="ORF">K6Y31_21900</name>
</gene>
<dbReference type="Pfam" id="PF01609">
    <property type="entry name" value="DDE_Tnp_1"/>
    <property type="match status" value="1"/>
</dbReference>
<dbReference type="InterPro" id="IPR012337">
    <property type="entry name" value="RNaseH-like_sf"/>
</dbReference>
<feature type="domain" description="Transposase IS4-like" evidence="2">
    <location>
        <begin position="106"/>
        <end position="323"/>
    </location>
</feature>
<protein>
    <submittedName>
        <fullName evidence="3">IS4 family transposase</fullName>
    </submittedName>
</protein>
<sequence>MRELNIIHQQLQNQCPFIHKKRLQSLIDSTQALLNGDRLTLTQLGRFMAGRTSAKHAIKRVDRLLGNAQLHRERIDIYRWHAHLTCSLNPFPFVLIDWADVREQLRMMTLRASIAVNGRSVVLYERTFEFKHYNSPRSHQRFLDELKQVMPPNCTPILITDAGYRNTWFRQVEALGWYWLGRLRGEVGVKLDKQDWLSNKSFFVKANTHPQHLGLAEIAKKTPLSCQIYLYKGAAKKRKGKRHSRTGQKHSAQHLYQRSAKEPWMLATNLPPAMFTAKQVVKLYAKRMQIEESFRDLKSPAYGFGLRHCRSRCTKRLDILLLISLLAEVVLWCIGLIARQQKWQYQFQANTIKTRHVLSITRLAKEVLRRRDHRRSSADIQWAIYEYIRVIHQTAMLKL</sequence>
<comment type="caution">
    <text evidence="3">The sequence shown here is derived from an EMBL/GenBank/DDBJ whole genome shotgun (WGS) entry which is preliminary data.</text>
</comment>
<dbReference type="PANTHER" id="PTHR35404:SF8">
    <property type="entry name" value="TRANSPOSASE OF TN10"/>
    <property type="match status" value="1"/>
</dbReference>
<keyword evidence="4" id="KW-1185">Reference proteome</keyword>
<dbReference type="RefSeq" id="WP_233055154.1">
    <property type="nucleotide sequence ID" value="NZ_JAIMJA010000056.1"/>
</dbReference>
<dbReference type="Gene3D" id="3.90.350.10">
    <property type="entry name" value="Transposase Inhibitor Protein From Tn5, Chain A, domain 1"/>
    <property type="match status" value="1"/>
</dbReference>
<organism evidence="3 4">
    <name type="scientific">Motilimonas cestriensis</name>
    <dbReference type="NCBI Taxonomy" id="2742685"/>
    <lineage>
        <taxon>Bacteria</taxon>
        <taxon>Pseudomonadati</taxon>
        <taxon>Pseudomonadota</taxon>
        <taxon>Gammaproteobacteria</taxon>
        <taxon>Alteromonadales</taxon>
        <taxon>Alteromonadales genera incertae sedis</taxon>
        <taxon>Motilimonas</taxon>
    </lineage>
</organism>
<evidence type="ECO:0000259" key="2">
    <source>
        <dbReference type="Pfam" id="PF01609"/>
    </source>
</evidence>
<proteinExistence type="predicted"/>
<evidence type="ECO:0000313" key="4">
    <source>
        <dbReference type="Proteomes" id="UP001201273"/>
    </source>
</evidence>
<dbReference type="EMBL" id="JAIMJA010000056">
    <property type="protein sequence ID" value="MCE2597424.1"/>
    <property type="molecule type" value="Genomic_DNA"/>
</dbReference>
<dbReference type="NCBIfam" id="NF033591">
    <property type="entry name" value="transpos_IS4_2"/>
    <property type="match status" value="1"/>
</dbReference>
<evidence type="ECO:0000256" key="1">
    <source>
        <dbReference type="SAM" id="Phobius"/>
    </source>
</evidence>
<keyword evidence="1" id="KW-0472">Membrane</keyword>
<evidence type="ECO:0000313" key="3">
    <source>
        <dbReference type="EMBL" id="MCE2597424.1"/>
    </source>
</evidence>
<dbReference type="InterPro" id="IPR002559">
    <property type="entry name" value="Transposase_11"/>
</dbReference>
<keyword evidence="1" id="KW-0812">Transmembrane</keyword>
<keyword evidence="1" id="KW-1133">Transmembrane helix</keyword>